<reference evidence="1" key="1">
    <citation type="submission" date="2022-10" db="EMBL/GenBank/DDBJ databases">
        <title>Genome Sequence of Xylaria curta.</title>
        <authorList>
            <person name="Buettner E."/>
        </authorList>
    </citation>
    <scope>NUCLEOTIDE SEQUENCE</scope>
    <source>
        <strain evidence="1">Babe10</strain>
    </source>
</reference>
<dbReference type="Proteomes" id="UP001143856">
    <property type="component" value="Unassembled WGS sequence"/>
</dbReference>
<evidence type="ECO:0000313" key="1">
    <source>
        <dbReference type="EMBL" id="KAJ2998882.1"/>
    </source>
</evidence>
<dbReference type="EMBL" id="JAPDGR010000014">
    <property type="protein sequence ID" value="KAJ2998882.1"/>
    <property type="molecule type" value="Genomic_DNA"/>
</dbReference>
<protein>
    <submittedName>
        <fullName evidence="1">Uncharacterized protein</fullName>
    </submittedName>
</protein>
<gene>
    <name evidence="1" type="ORF">NUW58_g186</name>
</gene>
<comment type="caution">
    <text evidence="1">The sequence shown here is derived from an EMBL/GenBank/DDBJ whole genome shotgun (WGS) entry which is preliminary data.</text>
</comment>
<evidence type="ECO:0000313" key="2">
    <source>
        <dbReference type="Proteomes" id="UP001143856"/>
    </source>
</evidence>
<name>A0ACC1PQN5_9PEZI</name>
<accession>A0ACC1PQN5</accession>
<organism evidence="1 2">
    <name type="scientific">Xylaria curta</name>
    <dbReference type="NCBI Taxonomy" id="42375"/>
    <lineage>
        <taxon>Eukaryota</taxon>
        <taxon>Fungi</taxon>
        <taxon>Dikarya</taxon>
        <taxon>Ascomycota</taxon>
        <taxon>Pezizomycotina</taxon>
        <taxon>Sordariomycetes</taxon>
        <taxon>Xylariomycetidae</taxon>
        <taxon>Xylariales</taxon>
        <taxon>Xylariaceae</taxon>
        <taxon>Xylaria</taxon>
    </lineage>
</organism>
<sequence>MRRSSQLESGVKPFLIGIEPHQMNSNIKALAADSYNISVYLIGDAPNPANRAQNLGFIAQHANDGSTTYFMPPNDTPQGATITAHAPNLSWKVGPGGSSFKTPGTVKSGRIYLVDGYLDFYSTKDGKIIHPDPHNPSDIASRELWGFVEFSHAKDPSNGNEDMTVNLSFVDWVSFPLGMNVTFQDGDGQKTVSIPGLKPDGLVKICEALSTLDNFWPKLCLKTSNNTPLRVMSPEKYISLHPDDHDASNYYEPYISRVWEKYKKVDLHINTQVDGPKSDKKVNDGLIVTCRVHQSDNVLHCDNDAGDFSRPVSRDIYGCNTGPFANPSNAGTESWSRARLRPRLCAAFARSTIHLDGTQPSHSISSDKYYQENITNHYARLVHENLINGMGYAFSYDDVSPNSNENSAGLVSMAHPLNLVVFINS</sequence>
<proteinExistence type="predicted"/>
<keyword evidence="2" id="KW-1185">Reference proteome</keyword>